<evidence type="ECO:0000256" key="4">
    <source>
        <dbReference type="ARBA" id="ARBA00022475"/>
    </source>
</evidence>
<reference evidence="11 12" key="1">
    <citation type="submission" date="2024-07" db="EMBL/GenBank/DDBJ databases">
        <authorList>
            <person name="Ren Q."/>
        </authorList>
    </citation>
    <scope>NUCLEOTIDE SEQUENCE [LARGE SCALE GENOMIC DNA]</scope>
    <source>
        <strain evidence="11 12">REN37</strain>
    </source>
</reference>
<evidence type="ECO:0000313" key="11">
    <source>
        <dbReference type="EMBL" id="MEY1662471.1"/>
    </source>
</evidence>
<keyword evidence="6 9" id="KW-0812">Transmembrane</keyword>
<evidence type="ECO:0000256" key="7">
    <source>
        <dbReference type="ARBA" id="ARBA00022989"/>
    </source>
</evidence>
<feature type="transmembrane region" description="Helical" evidence="10">
    <location>
        <begin position="58"/>
        <end position="79"/>
    </location>
</feature>
<dbReference type="InterPro" id="IPR037185">
    <property type="entry name" value="EmrE-like"/>
</dbReference>
<comment type="caution">
    <text evidence="11">The sequence shown here is derived from an EMBL/GenBank/DDBJ whole genome shotgun (WGS) entry which is preliminary data.</text>
</comment>
<evidence type="ECO:0000256" key="5">
    <source>
        <dbReference type="ARBA" id="ARBA00022519"/>
    </source>
</evidence>
<keyword evidence="7 10" id="KW-1133">Transmembrane helix</keyword>
<protein>
    <recommendedName>
        <fullName evidence="3">Spermidine export protein MdtI</fullName>
    </recommendedName>
</protein>
<dbReference type="PANTHER" id="PTHR30561:SF6">
    <property type="entry name" value="SPERMIDINE EXPORT PROTEIN MDTI"/>
    <property type="match status" value="1"/>
</dbReference>
<evidence type="ECO:0000256" key="1">
    <source>
        <dbReference type="ARBA" id="ARBA00004429"/>
    </source>
</evidence>
<evidence type="ECO:0000256" key="10">
    <source>
        <dbReference type="SAM" id="Phobius"/>
    </source>
</evidence>
<dbReference type="InterPro" id="IPR045324">
    <property type="entry name" value="Small_multidrug_res"/>
</dbReference>
<evidence type="ECO:0000256" key="9">
    <source>
        <dbReference type="RuleBase" id="RU003942"/>
    </source>
</evidence>
<evidence type="ECO:0000256" key="6">
    <source>
        <dbReference type="ARBA" id="ARBA00022692"/>
    </source>
</evidence>
<keyword evidence="5" id="KW-0997">Cell inner membrane</keyword>
<keyword evidence="12" id="KW-1185">Reference proteome</keyword>
<dbReference type="Gene3D" id="1.10.3730.20">
    <property type="match status" value="1"/>
</dbReference>
<name>A0ABV4AK92_9GAMM</name>
<evidence type="ECO:0000256" key="2">
    <source>
        <dbReference type="ARBA" id="ARBA00011359"/>
    </source>
</evidence>
<accession>A0ABV4AK92</accession>
<dbReference type="EMBL" id="JBGCUO010000001">
    <property type="protein sequence ID" value="MEY1662471.1"/>
    <property type="molecule type" value="Genomic_DNA"/>
</dbReference>
<evidence type="ECO:0000313" key="12">
    <source>
        <dbReference type="Proteomes" id="UP001562065"/>
    </source>
</evidence>
<gene>
    <name evidence="11" type="ORF">AB5I84_09965</name>
</gene>
<comment type="similarity">
    <text evidence="9">Belongs to the drug/metabolite transporter (DMT) superfamily. Small multidrug resistance (SMR) (TC 2.A.7.1) family.</text>
</comment>
<dbReference type="SUPFAM" id="SSF103481">
    <property type="entry name" value="Multidrug resistance efflux transporter EmrE"/>
    <property type="match status" value="1"/>
</dbReference>
<proteinExistence type="inferred from homology"/>
<feature type="transmembrane region" description="Helical" evidence="10">
    <location>
        <begin position="34"/>
        <end position="52"/>
    </location>
</feature>
<organism evidence="11 12">
    <name type="scientific">Isoalcanivorax beigongshangi</name>
    <dbReference type="NCBI Taxonomy" id="3238810"/>
    <lineage>
        <taxon>Bacteria</taxon>
        <taxon>Pseudomonadati</taxon>
        <taxon>Pseudomonadota</taxon>
        <taxon>Gammaproteobacteria</taxon>
        <taxon>Oceanospirillales</taxon>
        <taxon>Alcanivoracaceae</taxon>
        <taxon>Isoalcanivorax</taxon>
    </lineage>
</organism>
<keyword evidence="4" id="KW-1003">Cell membrane</keyword>
<keyword evidence="8 10" id="KW-0472">Membrane</keyword>
<dbReference type="InterPro" id="IPR000390">
    <property type="entry name" value="Small_drug/metabolite_transptr"/>
</dbReference>
<dbReference type="PANTHER" id="PTHR30561">
    <property type="entry name" value="SMR FAMILY PROTON-DEPENDENT DRUG EFFLUX TRANSPORTER SUGE"/>
    <property type="match status" value="1"/>
</dbReference>
<evidence type="ECO:0000256" key="3">
    <source>
        <dbReference type="ARBA" id="ARBA00021114"/>
    </source>
</evidence>
<dbReference type="RefSeq" id="WP_369455706.1">
    <property type="nucleotide sequence ID" value="NZ_JBGCUO010000001.1"/>
</dbReference>
<feature type="transmembrane region" description="Helical" evidence="10">
    <location>
        <begin position="6"/>
        <end position="22"/>
    </location>
</feature>
<comment type="subcellular location">
    <subcellularLocation>
        <location evidence="1">Cell inner membrane</location>
        <topology evidence="1">Multi-pass membrane protein</topology>
    </subcellularLocation>
    <subcellularLocation>
        <location evidence="9">Cell membrane</location>
        <topology evidence="9">Multi-pass membrane protein</topology>
    </subcellularLocation>
</comment>
<sequence length="105" mass="11470">MNLYLGYVLCSAVLDIFANLALEKSHGFRHKGWGLLAVALIMGAFALLAFAVNGMDLFAAYAIWGALTIVGTAILTWWWFGHSLHWVSMCGLGLLLLSIVLIRMG</sequence>
<feature type="transmembrane region" description="Helical" evidence="10">
    <location>
        <begin position="86"/>
        <end position="104"/>
    </location>
</feature>
<comment type="subunit">
    <text evidence="2">Forms a complex with MdtJ.</text>
</comment>
<evidence type="ECO:0000256" key="8">
    <source>
        <dbReference type="ARBA" id="ARBA00023136"/>
    </source>
</evidence>
<dbReference type="Pfam" id="PF00893">
    <property type="entry name" value="Multi_Drug_Res"/>
    <property type="match status" value="1"/>
</dbReference>
<dbReference type="Proteomes" id="UP001562065">
    <property type="component" value="Unassembled WGS sequence"/>
</dbReference>